<name>A0A382TT70_9ZZZZ</name>
<dbReference type="EMBL" id="UINC01138706">
    <property type="protein sequence ID" value="SVD24817.1"/>
    <property type="molecule type" value="Genomic_DNA"/>
</dbReference>
<evidence type="ECO:0000313" key="1">
    <source>
        <dbReference type="EMBL" id="SVD24817.1"/>
    </source>
</evidence>
<gene>
    <name evidence="1" type="ORF">METZ01_LOCUS377671</name>
</gene>
<feature type="non-terminal residue" evidence="1">
    <location>
        <position position="108"/>
    </location>
</feature>
<dbReference type="SUPFAM" id="SSF53686">
    <property type="entry name" value="Tryptophan synthase beta subunit-like PLP-dependent enzymes"/>
    <property type="match status" value="1"/>
</dbReference>
<dbReference type="InterPro" id="IPR036052">
    <property type="entry name" value="TrpB-like_PALP_sf"/>
</dbReference>
<dbReference type="AlphaFoldDB" id="A0A382TT70"/>
<organism evidence="1">
    <name type="scientific">marine metagenome</name>
    <dbReference type="NCBI Taxonomy" id="408172"/>
    <lineage>
        <taxon>unclassified sequences</taxon>
        <taxon>metagenomes</taxon>
        <taxon>ecological metagenomes</taxon>
    </lineage>
</organism>
<sequence>MAYSCRDLNRKCTVTVPKGKRYWLTDEAERLGCKIIEVPMGYLTNLQHKARVYCEKNGAHLIPFGGDHPIIVEAMCSEANRLDINPTEVWTVISSGVLSRGLQRCWPD</sequence>
<dbReference type="Gene3D" id="3.40.50.1100">
    <property type="match status" value="1"/>
</dbReference>
<protein>
    <recommendedName>
        <fullName evidence="2">Tryptophan synthase beta chain-like PALP domain-containing protein</fullName>
    </recommendedName>
</protein>
<accession>A0A382TT70</accession>
<proteinExistence type="predicted"/>
<reference evidence="1" key="1">
    <citation type="submission" date="2018-05" db="EMBL/GenBank/DDBJ databases">
        <authorList>
            <person name="Lanie J.A."/>
            <person name="Ng W.-L."/>
            <person name="Kazmierczak K.M."/>
            <person name="Andrzejewski T.M."/>
            <person name="Davidsen T.M."/>
            <person name="Wayne K.J."/>
            <person name="Tettelin H."/>
            <person name="Glass J.I."/>
            <person name="Rusch D."/>
            <person name="Podicherti R."/>
            <person name="Tsui H.-C.T."/>
            <person name="Winkler M.E."/>
        </authorList>
    </citation>
    <scope>NUCLEOTIDE SEQUENCE</scope>
</reference>
<evidence type="ECO:0008006" key="2">
    <source>
        <dbReference type="Google" id="ProtNLM"/>
    </source>
</evidence>